<dbReference type="Pfam" id="PF06761">
    <property type="entry name" value="IcmF-related"/>
    <property type="match status" value="1"/>
</dbReference>
<feature type="domain" description="IcmF-related" evidence="1">
    <location>
        <begin position="49"/>
        <end position="320"/>
    </location>
</feature>
<dbReference type="AlphaFoldDB" id="A0A379FPW1"/>
<evidence type="ECO:0000313" key="2">
    <source>
        <dbReference type="EMBL" id="SUC30795.1"/>
    </source>
</evidence>
<dbReference type="Proteomes" id="UP000254208">
    <property type="component" value="Unassembled WGS sequence"/>
</dbReference>
<organism evidence="2 3">
    <name type="scientific">Providencia rettgeri</name>
    <dbReference type="NCBI Taxonomy" id="587"/>
    <lineage>
        <taxon>Bacteria</taxon>
        <taxon>Pseudomonadati</taxon>
        <taxon>Pseudomonadota</taxon>
        <taxon>Gammaproteobacteria</taxon>
        <taxon>Enterobacterales</taxon>
        <taxon>Morganellaceae</taxon>
        <taxon>Providencia</taxon>
    </lineage>
</organism>
<accession>A0A379FPW1</accession>
<gene>
    <name evidence="2" type="ORF">NCTC11801_01735</name>
</gene>
<dbReference type="InterPro" id="IPR053156">
    <property type="entry name" value="T6SS_TssM-like"/>
</dbReference>
<proteinExistence type="predicted"/>
<evidence type="ECO:0000259" key="1">
    <source>
        <dbReference type="Pfam" id="PF06761"/>
    </source>
</evidence>
<dbReference type="PANTHER" id="PTHR36153:SF1">
    <property type="entry name" value="TYPE VI SECRETION SYSTEM COMPONENT TSSM1"/>
    <property type="match status" value="1"/>
</dbReference>
<sequence length="332" mass="38600">MTLWGAGMIVSYFANRQLIEESYQSANVAANSQLSETERLKAQYDFQQTLGLLTHREQNSVPFWLHFGLNSNEPLLAHLWPLYQQTVLPPLRDNIRQQLEQRLQAYAQLSPNSDERRQATQRAYQDLKTYLMMSTPERMDPAFFTDSILTTLPAPQGIDEGEWHTLGKELLMFYAQQLPKHPDWQLSANNNLINQSRTLLIRQIGQRSESASLYQKVLLQAQNQFPDMTLNDMTNDTDVSFLLTTEEFVPGIFTRKAWEESIQPAIKKTVESRRNEIDWVLSDSQHELSQDISPDVLKQQLTERYFADFSSSWLNFLNQPAMATDRQPVRYY</sequence>
<reference evidence="2 3" key="1">
    <citation type="submission" date="2018-06" db="EMBL/GenBank/DDBJ databases">
        <authorList>
            <consortium name="Pathogen Informatics"/>
            <person name="Doyle S."/>
        </authorList>
    </citation>
    <scope>NUCLEOTIDE SEQUENCE [LARGE SCALE GENOMIC DNA]</scope>
    <source>
        <strain evidence="2 3">NCTC11801</strain>
    </source>
</reference>
<dbReference type="PANTHER" id="PTHR36153">
    <property type="entry name" value="INNER MEMBRANE PROTEIN-RELATED"/>
    <property type="match status" value="1"/>
</dbReference>
<protein>
    <submittedName>
        <fullName evidence="2">Uncharacterized protein conserved in bacteria</fullName>
    </submittedName>
</protein>
<dbReference type="EMBL" id="UGTZ01000001">
    <property type="protein sequence ID" value="SUC30795.1"/>
    <property type="molecule type" value="Genomic_DNA"/>
</dbReference>
<name>A0A379FPW1_PRORE</name>
<dbReference type="InterPro" id="IPR009612">
    <property type="entry name" value="IcmF-rel"/>
</dbReference>
<evidence type="ECO:0000313" key="3">
    <source>
        <dbReference type="Proteomes" id="UP000254208"/>
    </source>
</evidence>